<dbReference type="Gene3D" id="1.10.1740.10">
    <property type="match status" value="1"/>
</dbReference>
<gene>
    <name evidence="4" type="ORF">SAMN05421512_107133</name>
</gene>
<feature type="domain" description="RNA polymerase sigma factor 70 region 4 type 2" evidence="3">
    <location>
        <begin position="114"/>
        <end position="163"/>
    </location>
</feature>
<dbReference type="GO" id="GO:0016987">
    <property type="term" value="F:sigma factor activity"/>
    <property type="evidence" value="ECO:0007669"/>
    <property type="project" value="InterPro"/>
</dbReference>
<dbReference type="InterPro" id="IPR007627">
    <property type="entry name" value="RNA_pol_sigma70_r2"/>
</dbReference>
<feature type="domain" description="RNA polymerase sigma-70 region 2" evidence="2">
    <location>
        <begin position="13"/>
        <end position="77"/>
    </location>
</feature>
<dbReference type="InterPro" id="IPR013325">
    <property type="entry name" value="RNA_pol_sigma_r2"/>
</dbReference>
<dbReference type="AlphaFoldDB" id="A0A285T2J6"/>
<sequence length="311" mass="33989">MQHDAASDAVDTFEKVRGRLTGLAYRMTGLRADAEDVVQDAWLRWQRTDRSKVEEPEAFLSTVVTRLCLDRLRRRRREQAAYDGPWLPEPMLGAAGGAISEPPEETFASDISFALMLALERLSPLERAAFLLHDVFDIGFGEIAASLGRSEAACRQLASRARDNIRKARPRFSVDEQEHEAVASAFLNAARQNDVEGLSRLLAEGAVLHSDGGGQKIAARNLIRGALRVARFFAGVARKFGRPPVWQCRVQLGGLPGELSLEADGTRQATAVEVVDGRVQAVYVIRNPDKLARLWAEAGGPDEVPGPTAAP</sequence>
<evidence type="ECO:0000313" key="4">
    <source>
        <dbReference type="EMBL" id="SOC13317.1"/>
    </source>
</evidence>
<dbReference type="SUPFAM" id="SSF88946">
    <property type="entry name" value="Sigma2 domain of RNA polymerase sigma factors"/>
    <property type="match status" value="1"/>
</dbReference>
<dbReference type="EMBL" id="OBML01000007">
    <property type="protein sequence ID" value="SOC13317.1"/>
    <property type="molecule type" value="Genomic_DNA"/>
</dbReference>
<dbReference type="InterPro" id="IPR013249">
    <property type="entry name" value="RNA_pol_sigma70_r4_t2"/>
</dbReference>
<dbReference type="InterPro" id="IPR052704">
    <property type="entry name" value="ECF_Sigma-70_Domain"/>
</dbReference>
<dbReference type="PANTHER" id="PTHR30173:SF36">
    <property type="entry name" value="ECF RNA POLYMERASE SIGMA FACTOR SIGJ"/>
    <property type="match status" value="1"/>
</dbReference>
<name>A0A285T2J6_9HYPH</name>
<dbReference type="NCBIfam" id="TIGR02937">
    <property type="entry name" value="sigma70-ECF"/>
    <property type="match status" value="1"/>
</dbReference>
<dbReference type="GO" id="GO:0003677">
    <property type="term" value="F:DNA binding"/>
    <property type="evidence" value="ECO:0007669"/>
    <property type="project" value="InterPro"/>
</dbReference>
<dbReference type="NCBIfam" id="NF007214">
    <property type="entry name" value="PRK09636.1"/>
    <property type="match status" value="1"/>
</dbReference>
<dbReference type="InterPro" id="IPR036388">
    <property type="entry name" value="WH-like_DNA-bd_sf"/>
</dbReference>
<evidence type="ECO:0000259" key="3">
    <source>
        <dbReference type="Pfam" id="PF08281"/>
    </source>
</evidence>
<protein>
    <submittedName>
        <fullName evidence="4">RNA polymerase sigma-70 factor, ECF subfamily</fullName>
    </submittedName>
</protein>
<organism evidence="4 5">
    <name type="scientific">Stappia indica</name>
    <dbReference type="NCBI Taxonomy" id="538381"/>
    <lineage>
        <taxon>Bacteria</taxon>
        <taxon>Pseudomonadati</taxon>
        <taxon>Pseudomonadota</taxon>
        <taxon>Alphaproteobacteria</taxon>
        <taxon>Hyphomicrobiales</taxon>
        <taxon>Stappiaceae</taxon>
        <taxon>Stappia</taxon>
    </lineage>
</organism>
<dbReference type="Proteomes" id="UP000219331">
    <property type="component" value="Unassembled WGS sequence"/>
</dbReference>
<dbReference type="Pfam" id="PF08281">
    <property type="entry name" value="Sigma70_r4_2"/>
    <property type="match status" value="1"/>
</dbReference>
<evidence type="ECO:0000256" key="1">
    <source>
        <dbReference type="ARBA" id="ARBA00011344"/>
    </source>
</evidence>
<dbReference type="Pfam" id="PF04542">
    <property type="entry name" value="Sigma70_r2"/>
    <property type="match status" value="1"/>
</dbReference>
<dbReference type="OrthoDB" id="9794372at2"/>
<comment type="subunit">
    <text evidence="1">Interacts transiently with the RNA polymerase catalytic core formed by RpoA, RpoB, RpoC and RpoZ (2 alpha, 1 beta, 1 beta' and 1 omega subunit) to form the RNA polymerase holoenzyme that can initiate transcription.</text>
</comment>
<dbReference type="Gene3D" id="3.10.450.50">
    <property type="match status" value="1"/>
</dbReference>
<evidence type="ECO:0000313" key="5">
    <source>
        <dbReference type="Proteomes" id="UP000219331"/>
    </source>
</evidence>
<dbReference type="RefSeq" id="WP_097175334.1">
    <property type="nucleotide sequence ID" value="NZ_OBML01000007.1"/>
</dbReference>
<accession>A0A285T2J6</accession>
<evidence type="ECO:0000259" key="2">
    <source>
        <dbReference type="Pfam" id="PF04542"/>
    </source>
</evidence>
<dbReference type="SUPFAM" id="SSF54427">
    <property type="entry name" value="NTF2-like"/>
    <property type="match status" value="1"/>
</dbReference>
<reference evidence="4 5" key="1">
    <citation type="submission" date="2017-08" db="EMBL/GenBank/DDBJ databases">
        <authorList>
            <person name="de Groot N.N."/>
        </authorList>
    </citation>
    <scope>NUCLEOTIDE SEQUENCE [LARGE SCALE GENOMIC DNA]</scope>
    <source>
        <strain evidence="4 5">USBA 352</strain>
    </source>
</reference>
<dbReference type="Gene3D" id="1.10.10.10">
    <property type="entry name" value="Winged helix-like DNA-binding domain superfamily/Winged helix DNA-binding domain"/>
    <property type="match status" value="1"/>
</dbReference>
<keyword evidence="5" id="KW-1185">Reference proteome</keyword>
<dbReference type="SUPFAM" id="SSF88659">
    <property type="entry name" value="Sigma3 and sigma4 domains of RNA polymerase sigma factors"/>
    <property type="match status" value="1"/>
</dbReference>
<dbReference type="InterPro" id="IPR013324">
    <property type="entry name" value="RNA_pol_sigma_r3/r4-like"/>
</dbReference>
<dbReference type="PANTHER" id="PTHR30173">
    <property type="entry name" value="SIGMA 19 FACTOR"/>
    <property type="match status" value="1"/>
</dbReference>
<dbReference type="GO" id="GO:0006352">
    <property type="term" value="P:DNA-templated transcription initiation"/>
    <property type="evidence" value="ECO:0007669"/>
    <property type="project" value="InterPro"/>
</dbReference>
<dbReference type="STRING" id="538381.GCA_001696535_03654"/>
<dbReference type="InterPro" id="IPR014284">
    <property type="entry name" value="RNA_pol_sigma-70_dom"/>
</dbReference>
<proteinExistence type="predicted"/>
<dbReference type="InterPro" id="IPR032710">
    <property type="entry name" value="NTF2-like_dom_sf"/>
</dbReference>